<comment type="caution">
    <text evidence="16">The sequence shown here is derived from an EMBL/GenBank/DDBJ whole genome shotgun (WGS) entry which is preliminary data.</text>
</comment>
<evidence type="ECO:0000259" key="15">
    <source>
        <dbReference type="Pfam" id="PF14748"/>
    </source>
</evidence>
<evidence type="ECO:0000256" key="1">
    <source>
        <dbReference type="ARBA" id="ARBA00005205"/>
    </source>
</evidence>
<dbReference type="InterPro" id="IPR028939">
    <property type="entry name" value="P5C_Rdtase_cat_N"/>
</dbReference>
<accession>A0A7Z1AGI9</accession>
<reference evidence="16 17" key="1">
    <citation type="submission" date="2016-06" db="EMBL/GenBank/DDBJ databases">
        <title>Genome sequence of endosymbiont of Candidatus Endolucinida thiodiazotropha.</title>
        <authorList>
            <person name="Poehlein A."/>
            <person name="Koenig S."/>
            <person name="Heiden S.E."/>
            <person name="Thuermer A."/>
            <person name="Voget S."/>
            <person name="Daniel R."/>
            <person name="Markert S."/>
            <person name="Gros O."/>
            <person name="Schweder T."/>
        </authorList>
    </citation>
    <scope>NUCLEOTIDE SEQUENCE [LARGE SCALE GENOMIC DNA]</scope>
    <source>
        <strain evidence="16 17">COS</strain>
    </source>
</reference>
<evidence type="ECO:0000256" key="4">
    <source>
        <dbReference type="ARBA" id="ARBA00022605"/>
    </source>
</evidence>
<proteinExistence type="inferred from homology"/>
<dbReference type="EC" id="1.5.1.2" evidence="10 11"/>
<evidence type="ECO:0000256" key="8">
    <source>
        <dbReference type="ARBA" id="ARBA00050547"/>
    </source>
</evidence>
<dbReference type="InterPro" id="IPR000304">
    <property type="entry name" value="Pyrroline-COOH_reductase"/>
</dbReference>
<dbReference type="InterPro" id="IPR053790">
    <property type="entry name" value="P5CR-like_CS"/>
</dbReference>
<feature type="domain" description="Pyrroline-5-carboxylate reductase dimerisation" evidence="15">
    <location>
        <begin position="164"/>
        <end position="268"/>
    </location>
</feature>
<dbReference type="AlphaFoldDB" id="A0A7Z1AGI9"/>
<dbReference type="Pfam" id="PF14748">
    <property type="entry name" value="P5CR_dimer"/>
    <property type="match status" value="1"/>
</dbReference>
<dbReference type="GO" id="GO:0055129">
    <property type="term" value="P:L-proline biosynthetic process"/>
    <property type="evidence" value="ECO:0007669"/>
    <property type="project" value="UniProtKB-UniRule"/>
</dbReference>
<dbReference type="PANTHER" id="PTHR11645:SF0">
    <property type="entry name" value="PYRROLINE-5-CARBOXYLATE REDUCTASE 3"/>
    <property type="match status" value="1"/>
</dbReference>
<comment type="function">
    <text evidence="10">Catalyzes the reduction of 1-pyrroline-5-carboxylate (PCA) to L-proline.</text>
</comment>
<evidence type="ECO:0000256" key="5">
    <source>
        <dbReference type="ARBA" id="ARBA00022650"/>
    </source>
</evidence>
<evidence type="ECO:0000256" key="13">
    <source>
        <dbReference type="RuleBase" id="RU003903"/>
    </source>
</evidence>
<comment type="catalytic activity">
    <reaction evidence="9 10 13">
        <text>L-proline + NADP(+) = (S)-1-pyrroline-5-carboxylate + NADPH + 2 H(+)</text>
        <dbReference type="Rhea" id="RHEA:14109"/>
        <dbReference type="ChEBI" id="CHEBI:15378"/>
        <dbReference type="ChEBI" id="CHEBI:17388"/>
        <dbReference type="ChEBI" id="CHEBI:57783"/>
        <dbReference type="ChEBI" id="CHEBI:58349"/>
        <dbReference type="ChEBI" id="CHEBI:60039"/>
        <dbReference type="EC" id="1.5.1.2"/>
    </reaction>
</comment>
<keyword evidence="6 10" id="KW-0521">NADP</keyword>
<dbReference type="RefSeq" id="WP_069123229.1">
    <property type="nucleotide sequence ID" value="NZ_MARB01000007.1"/>
</dbReference>
<dbReference type="Proteomes" id="UP000094769">
    <property type="component" value="Unassembled WGS sequence"/>
</dbReference>
<dbReference type="EMBL" id="MARB01000007">
    <property type="protein sequence ID" value="ODJ88134.1"/>
    <property type="molecule type" value="Genomic_DNA"/>
</dbReference>
<dbReference type="GO" id="GO:0005737">
    <property type="term" value="C:cytoplasm"/>
    <property type="evidence" value="ECO:0007669"/>
    <property type="project" value="UniProtKB-SubCell"/>
</dbReference>
<dbReference type="PANTHER" id="PTHR11645">
    <property type="entry name" value="PYRROLINE-5-CARBOXYLATE REDUCTASE"/>
    <property type="match status" value="1"/>
</dbReference>
<feature type="binding site" evidence="12">
    <location>
        <position position="57"/>
    </location>
    <ligand>
        <name>NADPH</name>
        <dbReference type="ChEBI" id="CHEBI:57783"/>
    </ligand>
</feature>
<feature type="domain" description="Pyrroline-5-carboxylate reductase catalytic N-terminal" evidence="14">
    <location>
        <begin position="6"/>
        <end position="100"/>
    </location>
</feature>
<dbReference type="SUPFAM" id="SSF48179">
    <property type="entry name" value="6-phosphogluconate dehydrogenase C-terminal domain-like"/>
    <property type="match status" value="1"/>
</dbReference>
<comment type="catalytic activity">
    <reaction evidence="8 10">
        <text>L-proline + NAD(+) = (S)-1-pyrroline-5-carboxylate + NADH + 2 H(+)</text>
        <dbReference type="Rhea" id="RHEA:14105"/>
        <dbReference type="ChEBI" id="CHEBI:15378"/>
        <dbReference type="ChEBI" id="CHEBI:17388"/>
        <dbReference type="ChEBI" id="CHEBI:57540"/>
        <dbReference type="ChEBI" id="CHEBI:57945"/>
        <dbReference type="ChEBI" id="CHEBI:60039"/>
        <dbReference type="EC" id="1.5.1.2"/>
    </reaction>
</comment>
<dbReference type="SUPFAM" id="SSF51735">
    <property type="entry name" value="NAD(P)-binding Rossmann-fold domains"/>
    <property type="match status" value="1"/>
</dbReference>
<dbReference type="HAMAP" id="MF_01925">
    <property type="entry name" value="P5C_reductase"/>
    <property type="match status" value="1"/>
</dbReference>
<gene>
    <name evidence="10 16" type="primary">proC</name>
    <name evidence="16" type="ORF">CODIS_15450</name>
</gene>
<comment type="pathway">
    <text evidence="1 10 13">Amino-acid biosynthesis; L-proline biosynthesis; L-proline from L-glutamate 5-semialdehyde: step 1/1.</text>
</comment>
<keyword evidence="4 10" id="KW-0028">Amino-acid biosynthesis</keyword>
<feature type="binding site" evidence="12">
    <location>
        <begin position="9"/>
        <end position="14"/>
    </location>
    <ligand>
        <name>NADP(+)</name>
        <dbReference type="ChEBI" id="CHEBI:58349"/>
    </ligand>
</feature>
<dbReference type="InterPro" id="IPR029036">
    <property type="entry name" value="P5CR_dimer"/>
</dbReference>
<sequence length="275" mass="28982">MSNNNITFIGGGNMATSLINGLIADGYEKQRITVSDPDAEKLAQLAARCGVHTQSDNNSAISNAEVVVLAVKPQVLKSVAQDLAAAIQQVKPLVISIAAGVKESSLRNWLGGEVALVRSMPNTPAMIQSGATGLHAGPGVSEAQRNQAESILRAVGLTRWVEEESMMDAVTAVSGSGPAYFFLIMEAIESSARQMGLDEDTARLLTLQTALGAARMALESSDSPAVLRQKVTSPGGTTERALDILEEGKIRTLIDMALHGAQERSVELSEMLGEQ</sequence>
<keyword evidence="5 10" id="KW-0641">Proline biosynthesis</keyword>
<evidence type="ECO:0000256" key="6">
    <source>
        <dbReference type="ARBA" id="ARBA00022857"/>
    </source>
</evidence>
<evidence type="ECO:0000256" key="2">
    <source>
        <dbReference type="ARBA" id="ARBA00005525"/>
    </source>
</evidence>
<comment type="similarity">
    <text evidence="2 10 13">Belongs to the pyrroline-5-carboxylate reductase family.</text>
</comment>
<evidence type="ECO:0000259" key="14">
    <source>
        <dbReference type="Pfam" id="PF03807"/>
    </source>
</evidence>
<dbReference type="PIRSF" id="PIRSF000193">
    <property type="entry name" value="Pyrrol-5-carb_rd"/>
    <property type="match status" value="1"/>
</dbReference>
<keyword evidence="7 10" id="KW-0560">Oxidoreductase</keyword>
<dbReference type="Pfam" id="PF03807">
    <property type="entry name" value="F420_oxidored"/>
    <property type="match status" value="1"/>
</dbReference>
<evidence type="ECO:0000256" key="12">
    <source>
        <dbReference type="PIRSR" id="PIRSR000193-1"/>
    </source>
</evidence>
<dbReference type="InterPro" id="IPR036291">
    <property type="entry name" value="NAD(P)-bd_dom_sf"/>
</dbReference>
<comment type="subcellular location">
    <subcellularLocation>
        <location evidence="10">Cytoplasm</location>
    </subcellularLocation>
</comment>
<dbReference type="GO" id="GO:0004735">
    <property type="term" value="F:pyrroline-5-carboxylate reductase activity"/>
    <property type="evidence" value="ECO:0007669"/>
    <property type="project" value="UniProtKB-UniRule"/>
</dbReference>
<dbReference type="Gene3D" id="3.40.50.720">
    <property type="entry name" value="NAD(P)-binding Rossmann-like Domain"/>
    <property type="match status" value="1"/>
</dbReference>
<evidence type="ECO:0000256" key="7">
    <source>
        <dbReference type="ARBA" id="ARBA00023002"/>
    </source>
</evidence>
<evidence type="ECO:0000313" key="16">
    <source>
        <dbReference type="EMBL" id="ODJ88134.1"/>
    </source>
</evidence>
<dbReference type="UniPathway" id="UPA00098">
    <property type="reaction ID" value="UER00361"/>
</dbReference>
<dbReference type="FunFam" id="3.40.50.720:FF:000105">
    <property type="entry name" value="Pyrroline-5-carboxylate reductase"/>
    <property type="match status" value="1"/>
</dbReference>
<feature type="binding site" evidence="12">
    <location>
        <begin position="70"/>
        <end position="73"/>
    </location>
    <ligand>
        <name>NADP(+)</name>
        <dbReference type="ChEBI" id="CHEBI:58349"/>
    </ligand>
</feature>
<dbReference type="Gene3D" id="1.10.3730.10">
    <property type="entry name" value="ProC C-terminal domain-like"/>
    <property type="match status" value="1"/>
</dbReference>
<keyword evidence="3 10" id="KW-0963">Cytoplasm</keyword>
<evidence type="ECO:0000256" key="11">
    <source>
        <dbReference type="NCBIfam" id="TIGR00112"/>
    </source>
</evidence>
<dbReference type="FunFam" id="1.10.3730.10:FF:000001">
    <property type="entry name" value="Pyrroline-5-carboxylate reductase"/>
    <property type="match status" value="1"/>
</dbReference>
<evidence type="ECO:0000256" key="9">
    <source>
        <dbReference type="ARBA" id="ARBA00052690"/>
    </source>
</evidence>
<dbReference type="NCBIfam" id="TIGR00112">
    <property type="entry name" value="proC"/>
    <property type="match status" value="1"/>
</dbReference>
<keyword evidence="17" id="KW-1185">Reference proteome</keyword>
<organism evidence="16 17">
    <name type="scientific">Candidatus Thiodiazotropha endolucinida</name>
    <dbReference type="NCBI Taxonomy" id="1655433"/>
    <lineage>
        <taxon>Bacteria</taxon>
        <taxon>Pseudomonadati</taxon>
        <taxon>Pseudomonadota</taxon>
        <taxon>Gammaproteobacteria</taxon>
        <taxon>Chromatiales</taxon>
        <taxon>Sedimenticolaceae</taxon>
        <taxon>Candidatus Thiodiazotropha</taxon>
    </lineage>
</organism>
<dbReference type="InterPro" id="IPR008927">
    <property type="entry name" value="6-PGluconate_DH-like_C_sf"/>
</dbReference>
<dbReference type="OrthoDB" id="9805754at2"/>
<evidence type="ECO:0000256" key="3">
    <source>
        <dbReference type="ARBA" id="ARBA00022490"/>
    </source>
</evidence>
<protein>
    <recommendedName>
        <fullName evidence="10 11">Pyrroline-5-carboxylate reductase</fullName>
        <shortName evidence="10">P5C reductase</shortName>
        <shortName evidence="10">P5CR</shortName>
        <ecNumber evidence="10 11">1.5.1.2</ecNumber>
    </recommendedName>
    <alternativeName>
        <fullName evidence="10">PCA reductase</fullName>
    </alternativeName>
</protein>
<evidence type="ECO:0000256" key="10">
    <source>
        <dbReference type="HAMAP-Rule" id="MF_01925"/>
    </source>
</evidence>
<evidence type="ECO:0000313" key="17">
    <source>
        <dbReference type="Proteomes" id="UP000094769"/>
    </source>
</evidence>
<dbReference type="PROSITE" id="PS00521">
    <property type="entry name" value="P5CR"/>
    <property type="match status" value="1"/>
</dbReference>
<name>A0A7Z1AGI9_9GAMM</name>